<dbReference type="AlphaFoldDB" id="A0A9W9ZL39"/>
<dbReference type="Gene3D" id="2.60.40.2240">
    <property type="entry name" value="Acyl-CoA thioester hydrolase/BAAT N-terminal domain"/>
    <property type="match status" value="1"/>
</dbReference>
<sequence>MAKLMFAVTRPWEDLTAEFSSMGLLWSMKPAPGQRKGIRLMKTDVTKPYNIQLKCFDDHISPHESSLQPLSSVTFQKGYMTDGVKRIVLKGERFRGMLFYTARGWTFSRYIRHTWWSCWCKGVQACAVGFARIRYPRTELHET</sequence>
<dbReference type="InterPro" id="IPR006862">
    <property type="entry name" value="Thio_Ohase/aa_AcTrfase"/>
</dbReference>
<evidence type="ECO:0000313" key="2">
    <source>
        <dbReference type="EMBL" id="KAJ7383526.1"/>
    </source>
</evidence>
<dbReference type="OrthoDB" id="6347013at2759"/>
<gene>
    <name evidence="2" type="ORF">OS493_027189</name>
</gene>
<dbReference type="EMBL" id="MU825897">
    <property type="protein sequence ID" value="KAJ7383526.1"/>
    <property type="molecule type" value="Genomic_DNA"/>
</dbReference>
<dbReference type="InterPro" id="IPR042490">
    <property type="entry name" value="Thio_Ohase/BAAT_N"/>
</dbReference>
<evidence type="ECO:0000313" key="3">
    <source>
        <dbReference type="Proteomes" id="UP001163046"/>
    </source>
</evidence>
<proteinExistence type="predicted"/>
<evidence type="ECO:0000259" key="1">
    <source>
        <dbReference type="Pfam" id="PF04775"/>
    </source>
</evidence>
<feature type="domain" description="Acyl-CoA thioester hydrolase/bile acid-CoA amino acid N-acetyltransferase" evidence="1">
    <location>
        <begin position="19"/>
        <end position="89"/>
    </location>
</feature>
<organism evidence="2 3">
    <name type="scientific">Desmophyllum pertusum</name>
    <dbReference type="NCBI Taxonomy" id="174260"/>
    <lineage>
        <taxon>Eukaryota</taxon>
        <taxon>Metazoa</taxon>
        <taxon>Cnidaria</taxon>
        <taxon>Anthozoa</taxon>
        <taxon>Hexacorallia</taxon>
        <taxon>Scleractinia</taxon>
        <taxon>Caryophylliina</taxon>
        <taxon>Caryophylliidae</taxon>
        <taxon>Desmophyllum</taxon>
    </lineage>
</organism>
<dbReference type="GO" id="GO:0047617">
    <property type="term" value="F:fatty acyl-CoA hydrolase activity"/>
    <property type="evidence" value="ECO:0007669"/>
    <property type="project" value="TreeGrafter"/>
</dbReference>
<dbReference type="GO" id="GO:0006637">
    <property type="term" value="P:acyl-CoA metabolic process"/>
    <property type="evidence" value="ECO:0007669"/>
    <property type="project" value="TreeGrafter"/>
</dbReference>
<dbReference type="PANTHER" id="PTHR10824:SF4">
    <property type="entry name" value="ACYL-COENZYME A THIOESTERASE 1-LIKE"/>
    <property type="match status" value="1"/>
</dbReference>
<dbReference type="Proteomes" id="UP001163046">
    <property type="component" value="Unassembled WGS sequence"/>
</dbReference>
<protein>
    <recommendedName>
        <fullName evidence="1">Acyl-CoA thioester hydrolase/bile acid-CoA amino acid N-acetyltransferase domain-containing protein</fullName>
    </recommendedName>
</protein>
<comment type="caution">
    <text evidence="2">The sequence shown here is derived from an EMBL/GenBank/DDBJ whole genome shotgun (WGS) entry which is preliminary data.</text>
</comment>
<dbReference type="PANTHER" id="PTHR10824">
    <property type="entry name" value="ACYL-COENZYME A THIOESTERASE-RELATED"/>
    <property type="match status" value="1"/>
</dbReference>
<dbReference type="GO" id="GO:0006631">
    <property type="term" value="P:fatty acid metabolic process"/>
    <property type="evidence" value="ECO:0007669"/>
    <property type="project" value="TreeGrafter"/>
</dbReference>
<name>A0A9W9ZL39_9CNID</name>
<dbReference type="Pfam" id="PF04775">
    <property type="entry name" value="Bile_Hydr_Trans"/>
    <property type="match status" value="1"/>
</dbReference>
<accession>A0A9W9ZL39</accession>
<keyword evidence="3" id="KW-1185">Reference proteome</keyword>
<reference evidence="2" key="1">
    <citation type="submission" date="2023-01" db="EMBL/GenBank/DDBJ databases">
        <title>Genome assembly of the deep-sea coral Lophelia pertusa.</title>
        <authorList>
            <person name="Herrera S."/>
            <person name="Cordes E."/>
        </authorList>
    </citation>
    <scope>NUCLEOTIDE SEQUENCE</scope>
    <source>
        <strain evidence="2">USNM1676648</strain>
        <tissue evidence="2">Polyp</tissue>
    </source>
</reference>